<dbReference type="PROSITE" id="PS50297">
    <property type="entry name" value="ANK_REP_REGION"/>
    <property type="match status" value="3"/>
</dbReference>
<feature type="repeat" description="ANK" evidence="12">
    <location>
        <begin position="53"/>
        <end position="89"/>
    </location>
</feature>
<dbReference type="EMBL" id="JAFNEN010000494">
    <property type="protein sequence ID" value="KAG8181807.1"/>
    <property type="molecule type" value="Genomic_DNA"/>
</dbReference>
<evidence type="ECO:0000256" key="2">
    <source>
        <dbReference type="ARBA" id="ARBA00004613"/>
    </source>
</evidence>
<dbReference type="InterPro" id="IPR036770">
    <property type="entry name" value="Ankyrin_rpt-contain_sf"/>
</dbReference>
<evidence type="ECO:0000256" key="5">
    <source>
        <dbReference type="ARBA" id="ARBA00022537"/>
    </source>
</evidence>
<accession>A0AAV6UBR3</accession>
<keyword evidence="8" id="KW-0677">Repeat</keyword>
<dbReference type="Pfam" id="PF12796">
    <property type="entry name" value="Ank_2"/>
    <property type="match status" value="2"/>
</dbReference>
<keyword evidence="9" id="KW-0638">Presynaptic neurotoxin</keyword>
<evidence type="ECO:0000313" key="13">
    <source>
        <dbReference type="EMBL" id="KAG8181807.1"/>
    </source>
</evidence>
<evidence type="ECO:0000256" key="8">
    <source>
        <dbReference type="ARBA" id="ARBA00022737"/>
    </source>
</evidence>
<evidence type="ECO:0000256" key="9">
    <source>
        <dbReference type="ARBA" id="ARBA00023028"/>
    </source>
</evidence>
<evidence type="ECO:0000256" key="11">
    <source>
        <dbReference type="ARBA" id="ARBA00023298"/>
    </source>
</evidence>
<dbReference type="SUPFAM" id="SSF48403">
    <property type="entry name" value="Ankyrin repeat"/>
    <property type="match status" value="2"/>
</dbReference>
<evidence type="ECO:0000256" key="7">
    <source>
        <dbReference type="ARBA" id="ARBA00022699"/>
    </source>
</evidence>
<dbReference type="GO" id="GO:0006887">
    <property type="term" value="P:exocytosis"/>
    <property type="evidence" value="ECO:0007669"/>
    <property type="project" value="UniProtKB-KW"/>
</dbReference>
<dbReference type="SMART" id="SM00248">
    <property type="entry name" value="ANK"/>
    <property type="match status" value="10"/>
</dbReference>
<dbReference type="Proteomes" id="UP000827092">
    <property type="component" value="Unassembled WGS sequence"/>
</dbReference>
<dbReference type="Gene3D" id="1.25.40.20">
    <property type="entry name" value="Ankyrin repeat-containing domain"/>
    <property type="match status" value="3"/>
</dbReference>
<evidence type="ECO:0000256" key="1">
    <source>
        <dbReference type="ARBA" id="ARBA00004175"/>
    </source>
</evidence>
<keyword evidence="7" id="KW-0528">Neurotoxin</keyword>
<evidence type="ECO:0000313" key="14">
    <source>
        <dbReference type="Proteomes" id="UP000827092"/>
    </source>
</evidence>
<dbReference type="GO" id="GO:0044218">
    <property type="term" value="C:other organism cell membrane"/>
    <property type="evidence" value="ECO:0007669"/>
    <property type="project" value="UniProtKB-KW"/>
</dbReference>
<dbReference type="AlphaFoldDB" id="A0AAV6UBR3"/>
<dbReference type="PANTHER" id="PTHR24198">
    <property type="entry name" value="ANKYRIN REPEAT AND PROTEIN KINASE DOMAIN-CONTAINING PROTEIN"/>
    <property type="match status" value="1"/>
</dbReference>
<keyword evidence="14" id="KW-1185">Reference proteome</keyword>
<evidence type="ECO:0000256" key="4">
    <source>
        <dbReference type="ARBA" id="ARBA00022525"/>
    </source>
</evidence>
<keyword evidence="10 12" id="KW-0040">ANK repeat</keyword>
<evidence type="ECO:0000256" key="10">
    <source>
        <dbReference type="ARBA" id="ARBA00023043"/>
    </source>
</evidence>
<evidence type="ECO:0000256" key="3">
    <source>
        <dbReference type="ARBA" id="ARBA00022483"/>
    </source>
</evidence>
<keyword evidence="4" id="KW-0964">Secreted</keyword>
<name>A0AAV6UBR3_9ARAC</name>
<comment type="caution">
    <text evidence="13">The sequence shown here is derived from an EMBL/GenBank/DDBJ whole genome shotgun (WGS) entry which is preliminary data.</text>
</comment>
<comment type="subcellular location">
    <subcellularLocation>
        <location evidence="2">Secreted</location>
    </subcellularLocation>
    <subcellularLocation>
        <location evidence="1">Target cell membrane</location>
    </subcellularLocation>
</comment>
<dbReference type="GO" id="GO:0005576">
    <property type="term" value="C:extracellular region"/>
    <property type="evidence" value="ECO:0007669"/>
    <property type="project" value="UniProtKB-SubCell"/>
</dbReference>
<gene>
    <name evidence="13" type="ORF">JTE90_001463</name>
</gene>
<feature type="repeat" description="ANK" evidence="12">
    <location>
        <begin position="90"/>
        <end position="122"/>
    </location>
</feature>
<dbReference type="InterPro" id="IPR002110">
    <property type="entry name" value="Ankyrin_rpt"/>
</dbReference>
<reference evidence="13 14" key="1">
    <citation type="journal article" date="2022" name="Nat. Ecol. Evol.">
        <title>A masculinizing supergene underlies an exaggerated male reproductive morph in a spider.</title>
        <authorList>
            <person name="Hendrickx F."/>
            <person name="De Corte Z."/>
            <person name="Sonet G."/>
            <person name="Van Belleghem S.M."/>
            <person name="Kostlbacher S."/>
            <person name="Vangestel C."/>
        </authorList>
    </citation>
    <scope>NUCLEOTIDE SEQUENCE [LARGE SCALE GENOMIC DNA]</scope>
    <source>
        <strain evidence="13">W744_W776</strain>
    </source>
</reference>
<dbReference type="PANTHER" id="PTHR24198:SF190">
    <property type="entry name" value="DYNEIN HEAVY CHAIN 12, AXONEMAL-LIKE"/>
    <property type="match status" value="1"/>
</dbReference>
<proteinExistence type="predicted"/>
<keyword evidence="11" id="KW-0472">Membrane</keyword>
<feature type="repeat" description="ANK" evidence="12">
    <location>
        <begin position="123"/>
        <end position="155"/>
    </location>
</feature>
<feature type="repeat" description="ANK" evidence="12">
    <location>
        <begin position="195"/>
        <end position="227"/>
    </location>
</feature>
<keyword evidence="11" id="KW-1053">Target membrane</keyword>
<dbReference type="Pfam" id="PF00023">
    <property type="entry name" value="Ank"/>
    <property type="match status" value="2"/>
</dbReference>
<dbReference type="PROSITE" id="PS50088">
    <property type="entry name" value="ANK_REPEAT"/>
    <property type="match status" value="4"/>
</dbReference>
<organism evidence="13 14">
    <name type="scientific">Oedothorax gibbosus</name>
    <dbReference type="NCBI Taxonomy" id="931172"/>
    <lineage>
        <taxon>Eukaryota</taxon>
        <taxon>Metazoa</taxon>
        <taxon>Ecdysozoa</taxon>
        <taxon>Arthropoda</taxon>
        <taxon>Chelicerata</taxon>
        <taxon>Arachnida</taxon>
        <taxon>Araneae</taxon>
        <taxon>Araneomorphae</taxon>
        <taxon>Entelegynae</taxon>
        <taxon>Araneoidea</taxon>
        <taxon>Linyphiidae</taxon>
        <taxon>Erigoninae</taxon>
        <taxon>Oedothorax</taxon>
    </lineage>
</organism>
<dbReference type="GO" id="GO:0090729">
    <property type="term" value="F:toxin activity"/>
    <property type="evidence" value="ECO:0007669"/>
    <property type="project" value="UniProtKB-KW"/>
</dbReference>
<dbReference type="GO" id="GO:0044231">
    <property type="term" value="C:host cell presynaptic membrane"/>
    <property type="evidence" value="ECO:0007669"/>
    <property type="project" value="UniProtKB-KW"/>
</dbReference>
<sequence>MDFTETWNNTCSKIGYAARLGKVNLLNRCIRDKKPVDVADNRGGSDINWTTHEGETALLLACKRRQGEVANAFVNLLLQYGADPNIVDNEEDSPLLEAIRKNNHQVVEQLIAAGADVNASDCSSWSPLHAAATFQDPFLVQCLLKQNACIDARDECGMTPIFTAAQHGCEQCLKELLSAARDRNMKNAVNIGAEDWATPLMIAAQQGFLNCLNLLIEFGADSNLKTTDNVTALHLSVQGNHEDCLDVLLKTMDLEPLIKAFHPSTFENKDWICPLHLAVEKGSYGCLKKLLSTGFSPDSLYCCDENNLARLITFLPEKETALSYAAYKKDTESMAILLAAGASCNPVNGAYHPLLRAMRTLDPNAFHMLIDHGVDVNYPRTISPSRVALNEVFLCSFFAHPNLMRLVLYHGCDPNLSFQNESDVFFFIRCVGQFMRRNILDLPGLLKFLLQFLIINRGVQCAFHELNSLFPSDLEEIFEEISKPSTLKQICTIKLRQHLYSIHGVKLPHIIRLLGLPSFLEVDVAFYNLKLPVFHNYCNIHLLHNSCLKIIKISSQM</sequence>
<keyword evidence="6" id="KW-0800">Toxin</keyword>
<keyword evidence="3" id="KW-0268">Exocytosis</keyword>
<protein>
    <submittedName>
        <fullName evidence="13">Uncharacterized protein</fullName>
    </submittedName>
</protein>
<evidence type="ECO:0000256" key="12">
    <source>
        <dbReference type="PROSITE-ProRule" id="PRU00023"/>
    </source>
</evidence>
<keyword evidence="5" id="KW-1052">Target cell membrane</keyword>
<evidence type="ECO:0000256" key="6">
    <source>
        <dbReference type="ARBA" id="ARBA00022656"/>
    </source>
</evidence>